<gene>
    <name evidence="1" type="ORF">Bca52824_080830</name>
</gene>
<sequence>MNRHEHLLIMKKGRWAFNADGVVLPSPSTSVEESLAYFNSNGLDVWYMTTFLDAQVQARFLSLLLATGRVETVAIDSAKDMVTVKGTMDVKELVPFLANRSTFSSGQIDDSATPLAVKKEVPATGAKEGKIEVKFERRKQKVARRRKKFLTAEKIENKRCWKWQREEERSWTRSDLSDKKSEL</sequence>
<reference evidence="1 2" key="1">
    <citation type="submission" date="2020-02" db="EMBL/GenBank/DDBJ databases">
        <authorList>
            <person name="Ma Q."/>
            <person name="Huang Y."/>
            <person name="Song X."/>
            <person name="Pei D."/>
        </authorList>
    </citation>
    <scope>NUCLEOTIDE SEQUENCE [LARGE SCALE GENOMIC DNA]</scope>
    <source>
        <strain evidence="1">Sxm20200214</strain>
        <tissue evidence="1">Leaf</tissue>
    </source>
</reference>
<keyword evidence="2" id="KW-1185">Reference proteome</keyword>
<dbReference type="AlphaFoldDB" id="A0A8X7TQZ8"/>
<proteinExistence type="predicted"/>
<protein>
    <submittedName>
        <fullName evidence="1">Uncharacterized protein</fullName>
    </submittedName>
</protein>
<organism evidence="1 2">
    <name type="scientific">Brassica carinata</name>
    <name type="common">Ethiopian mustard</name>
    <name type="synonym">Abyssinian cabbage</name>
    <dbReference type="NCBI Taxonomy" id="52824"/>
    <lineage>
        <taxon>Eukaryota</taxon>
        <taxon>Viridiplantae</taxon>
        <taxon>Streptophyta</taxon>
        <taxon>Embryophyta</taxon>
        <taxon>Tracheophyta</taxon>
        <taxon>Spermatophyta</taxon>
        <taxon>Magnoliopsida</taxon>
        <taxon>eudicotyledons</taxon>
        <taxon>Gunneridae</taxon>
        <taxon>Pentapetalae</taxon>
        <taxon>rosids</taxon>
        <taxon>malvids</taxon>
        <taxon>Brassicales</taxon>
        <taxon>Brassicaceae</taxon>
        <taxon>Brassiceae</taxon>
        <taxon>Brassica</taxon>
    </lineage>
</organism>
<comment type="caution">
    <text evidence="1">The sequence shown here is derived from an EMBL/GenBank/DDBJ whole genome shotgun (WGS) entry which is preliminary data.</text>
</comment>
<dbReference type="Proteomes" id="UP000886595">
    <property type="component" value="Unassembled WGS sequence"/>
</dbReference>
<evidence type="ECO:0000313" key="2">
    <source>
        <dbReference type="Proteomes" id="UP000886595"/>
    </source>
</evidence>
<dbReference type="EMBL" id="JAAMPC010000016">
    <property type="protein sequence ID" value="KAG2250694.1"/>
    <property type="molecule type" value="Genomic_DNA"/>
</dbReference>
<accession>A0A8X7TQZ8</accession>
<name>A0A8X7TQZ8_BRACI</name>
<evidence type="ECO:0000313" key="1">
    <source>
        <dbReference type="EMBL" id="KAG2250694.1"/>
    </source>
</evidence>